<comment type="caution">
    <text evidence="4">The sequence shown here is derived from an EMBL/GenBank/DDBJ whole genome shotgun (WGS) entry which is preliminary data.</text>
</comment>
<dbReference type="InterPro" id="IPR026444">
    <property type="entry name" value="Secre_tail"/>
</dbReference>
<dbReference type="OrthoDB" id="9797097at2"/>
<keyword evidence="5" id="KW-1185">Reference proteome</keyword>
<sequence>MKKILLFFKLFLCVICLINTSASAQKWTPFYSNLSTNAFIEYSDGTVWVATEGGVVSYNTKGDVLASYSTKDGLPSNLVTCIAEDKEKNIWVGTPNGIAKFNGKIWTVFNNSTSAEIRNGIKSILCDKTGVMWFGYADGIFNYDGKNWKSSLVVPPNGLDHTVFKMIQDKNGNIWAGIRWEYSYKYDGKTWVKFGEKDIPNANVNAIYEDKNGKIWFGTLGGGVVNYDGKTWTKYNEESKTLPYNYVNAILEDKTGNMWFGQVDKGYTKFDGKTWVSFNVAQKNIVNNSVNDIIQTTDGTLWFSTRGGISKLSNTEWTPIATQIASLPSNYVFSTSINNLGNLVLGTANGVSIYDGSKWSWINSSNSQLANNEVRSVYQDKDGNYWYGTYAGVNKFDGKTWTLYNKSNSKIVGDIITTIIQDKQGAMWFGTTNGLSKFDGKDWVTFDTQSGSLPDNNVKNLIQDKDGNIWVATPGGLAKYDAKIWTVYNNKSGAPASTFKGLIQDQSGNIWVGTSSLGVFKFDGKTWTNFAYNSSTGKGELTSNEVTSIFQDKSQNIWVATYNGVSKFDGSQWIKYSSNNTPTTIESSTSTLSISEDSKNNIWFGTDKGLHQFFIECTSKTPTINGQPKTQKINENQAVTFHVTVIDVTSYQWQLSKDNGNSWQDIVESDNVYTGQITDKLTIVSAKISQNDYQFRCKLINGCASNISNVGTLSVLCTSSIPTITSQPINQKIKENLSASFQTLATDVSAYQWQISIDKGLTWQNIKESDVLYSGQITNKLTIISSKLTQNDYQYRCVLVNGCASTATNVGVLNVICALDSPIITKSPVKQSISEGQTTTFELAANGASNYEWFLSLDKGVSWRSIILSDTIYTGIFTNKLVIKNTPLTFNGLYYRCKVANSCYTIYSDVVSLDVSCNRKASEFTVQATNQSIFENQKATFEVTTLNAVQYTWMLSSNQGTSWQYIDTKDTLFDGQITNKLTIKSAKRLQNNYMFRCVISNGCSIFGVVSNTYSLEVKCGPQPVISKQPESQIIFEKQSALFQLTASDAKAYQWQQSIDKGNTWGNILSNDDTFNGQLSNSLTLKSAKTTQNDYRFRCQLVNGCSSIVTNIISLTVNVILSVDNNKEHSFIVYPNPTSETISFELEKEKFKVLIIDMKGNVLKEVLNQKKIIVSDLREGMYIINVESNDEIQSYKITIKR</sequence>
<dbReference type="Gene3D" id="2.60.40.10">
    <property type="entry name" value="Immunoglobulins"/>
    <property type="match status" value="1"/>
</dbReference>
<feature type="domain" description="Immunoglobulin" evidence="3">
    <location>
        <begin position="728"/>
        <end position="813"/>
    </location>
</feature>
<feature type="domain" description="Immunoglobulin" evidence="3">
    <location>
        <begin position="628"/>
        <end position="716"/>
    </location>
</feature>
<dbReference type="PANTHER" id="PTHR43547">
    <property type="entry name" value="TWO-COMPONENT HISTIDINE KINASE"/>
    <property type="match status" value="1"/>
</dbReference>
<evidence type="ECO:0000259" key="3">
    <source>
        <dbReference type="SMART" id="SM00409"/>
    </source>
</evidence>
<accession>A0A316EK64</accession>
<dbReference type="AlphaFoldDB" id="A0A316EK64"/>
<dbReference type="SUPFAM" id="SSF63829">
    <property type="entry name" value="Calcium-dependent phosphotriesterase"/>
    <property type="match status" value="3"/>
</dbReference>
<dbReference type="GO" id="GO:0000155">
    <property type="term" value="F:phosphorelay sensor kinase activity"/>
    <property type="evidence" value="ECO:0007669"/>
    <property type="project" value="TreeGrafter"/>
</dbReference>
<reference evidence="4 5" key="1">
    <citation type="submission" date="2018-05" db="EMBL/GenBank/DDBJ databases">
        <title>Genomic Encyclopedia of Archaeal and Bacterial Type Strains, Phase II (KMG-II): from individual species to whole genera.</title>
        <authorList>
            <person name="Goeker M."/>
        </authorList>
    </citation>
    <scope>NUCLEOTIDE SEQUENCE [LARGE SCALE GENOMIC DNA]</scope>
    <source>
        <strain evidence="4 5">DSM 22214</strain>
    </source>
</reference>
<feature type="signal peptide" evidence="2">
    <location>
        <begin position="1"/>
        <end position="24"/>
    </location>
</feature>
<dbReference type="EMBL" id="QGGO01000017">
    <property type="protein sequence ID" value="PWK23350.1"/>
    <property type="molecule type" value="Genomic_DNA"/>
</dbReference>
<keyword evidence="1" id="KW-0597">Phosphoprotein</keyword>
<evidence type="ECO:0000256" key="1">
    <source>
        <dbReference type="ARBA" id="ARBA00022553"/>
    </source>
</evidence>
<dbReference type="Proteomes" id="UP000245489">
    <property type="component" value="Unassembled WGS sequence"/>
</dbReference>
<keyword evidence="2" id="KW-0732">Signal</keyword>
<dbReference type="InterPro" id="IPR013783">
    <property type="entry name" value="Ig-like_fold"/>
</dbReference>
<feature type="domain" description="Immunoglobulin" evidence="3">
    <location>
        <begin position="928"/>
        <end position="1018"/>
    </location>
</feature>
<evidence type="ECO:0000313" key="5">
    <source>
        <dbReference type="Proteomes" id="UP000245489"/>
    </source>
</evidence>
<proteinExistence type="predicted"/>
<dbReference type="Gene3D" id="2.130.10.10">
    <property type="entry name" value="YVTN repeat-like/Quinoprotein amine dehydrogenase"/>
    <property type="match status" value="5"/>
</dbReference>
<evidence type="ECO:0000313" key="4">
    <source>
        <dbReference type="EMBL" id="PWK23350.1"/>
    </source>
</evidence>
<dbReference type="RefSeq" id="WP_109743871.1">
    <property type="nucleotide sequence ID" value="NZ_QGGO01000017.1"/>
</dbReference>
<dbReference type="Pfam" id="PF18962">
    <property type="entry name" value="Por_Secre_tail"/>
    <property type="match status" value="1"/>
</dbReference>
<gene>
    <name evidence="4" type="ORF">LV89_03167</name>
</gene>
<dbReference type="SMART" id="SM00409">
    <property type="entry name" value="IG"/>
    <property type="match status" value="5"/>
</dbReference>
<protein>
    <submittedName>
        <fullName evidence="4">Putative secreted protein (Por secretion system target)</fullName>
    </submittedName>
</protein>
<dbReference type="InterPro" id="IPR003599">
    <property type="entry name" value="Ig_sub"/>
</dbReference>
<feature type="domain" description="Immunoglobulin" evidence="3">
    <location>
        <begin position="828"/>
        <end position="916"/>
    </location>
</feature>
<dbReference type="PANTHER" id="PTHR43547:SF2">
    <property type="entry name" value="HYBRID SIGNAL TRANSDUCTION HISTIDINE KINASE C"/>
    <property type="match status" value="1"/>
</dbReference>
<name>A0A316EK64_9BACT</name>
<organism evidence="4 5">
    <name type="scientific">Arcicella aurantiaca</name>
    <dbReference type="NCBI Taxonomy" id="591202"/>
    <lineage>
        <taxon>Bacteria</taxon>
        <taxon>Pseudomonadati</taxon>
        <taxon>Bacteroidota</taxon>
        <taxon>Cytophagia</taxon>
        <taxon>Cytophagales</taxon>
        <taxon>Flectobacillaceae</taxon>
        <taxon>Arcicella</taxon>
    </lineage>
</organism>
<feature type="domain" description="Immunoglobulin" evidence="3">
    <location>
        <begin position="1029"/>
        <end position="1117"/>
    </location>
</feature>
<evidence type="ECO:0000256" key="2">
    <source>
        <dbReference type="SAM" id="SignalP"/>
    </source>
</evidence>
<feature type="chain" id="PRO_5016421534" evidence="2">
    <location>
        <begin position="25"/>
        <end position="1200"/>
    </location>
</feature>
<dbReference type="Pfam" id="PF07494">
    <property type="entry name" value="Reg_prop"/>
    <property type="match status" value="8"/>
</dbReference>
<dbReference type="InterPro" id="IPR015943">
    <property type="entry name" value="WD40/YVTN_repeat-like_dom_sf"/>
</dbReference>
<dbReference type="InterPro" id="IPR011110">
    <property type="entry name" value="Reg_prop"/>
</dbReference>
<dbReference type="NCBIfam" id="TIGR04183">
    <property type="entry name" value="Por_Secre_tail"/>
    <property type="match status" value="1"/>
</dbReference>